<dbReference type="EMBL" id="CP012159">
    <property type="protein sequence ID" value="AKT41648.1"/>
    <property type="molecule type" value="Genomic_DNA"/>
</dbReference>
<name>A0A0K1EM13_CHOCO</name>
<keyword evidence="2" id="KW-1185">Reference proteome</keyword>
<dbReference type="KEGG" id="ccro:CMC5_058540"/>
<dbReference type="Proteomes" id="UP000067626">
    <property type="component" value="Chromosome"/>
</dbReference>
<protein>
    <submittedName>
        <fullName evidence="1">Uncharacterized protein</fullName>
    </submittedName>
</protein>
<dbReference type="STRING" id="52.CMC5_058540"/>
<evidence type="ECO:0000313" key="1">
    <source>
        <dbReference type="EMBL" id="AKT41648.1"/>
    </source>
</evidence>
<sequence length="84" mass="9735">MKELIKYLLDNLYLDFQGEITLETVRGFLREDDGREARQLLAKLIEEKGVEDMLITLADCLKEQIQSGINEKVVREQLSIYSDS</sequence>
<dbReference type="RefSeq" id="WP_050433398.1">
    <property type="nucleotide sequence ID" value="NZ_CP012159.1"/>
</dbReference>
<reference evidence="1 2" key="1">
    <citation type="submission" date="2015-07" db="EMBL/GenBank/DDBJ databases">
        <title>Genome analysis of myxobacterium Chondromyces crocatus Cm c5 reveals a high potential for natural compound synthesis and the genetic basis for the loss of fruiting body formation.</title>
        <authorList>
            <person name="Zaburannyi N."/>
            <person name="Bunk B."/>
            <person name="Maier J."/>
            <person name="Overmann J."/>
            <person name="Mueller R."/>
        </authorList>
    </citation>
    <scope>NUCLEOTIDE SEQUENCE [LARGE SCALE GENOMIC DNA]</scope>
    <source>
        <strain evidence="1 2">Cm c5</strain>
    </source>
</reference>
<proteinExistence type="predicted"/>
<organism evidence="1 2">
    <name type="scientific">Chondromyces crocatus</name>
    <dbReference type="NCBI Taxonomy" id="52"/>
    <lineage>
        <taxon>Bacteria</taxon>
        <taxon>Pseudomonadati</taxon>
        <taxon>Myxococcota</taxon>
        <taxon>Polyangia</taxon>
        <taxon>Polyangiales</taxon>
        <taxon>Polyangiaceae</taxon>
        <taxon>Chondromyces</taxon>
    </lineage>
</organism>
<gene>
    <name evidence="1" type="ORF">CMC5_058540</name>
</gene>
<dbReference type="OrthoDB" id="5517025at2"/>
<accession>A0A0K1EM13</accession>
<dbReference type="AlphaFoldDB" id="A0A0K1EM13"/>
<evidence type="ECO:0000313" key="2">
    <source>
        <dbReference type="Proteomes" id="UP000067626"/>
    </source>
</evidence>